<evidence type="ECO:0000313" key="2">
    <source>
        <dbReference type="EMBL" id="CAG5115705.1"/>
    </source>
</evidence>
<feature type="region of interest" description="Disordered" evidence="1">
    <location>
        <begin position="1"/>
        <end position="54"/>
    </location>
</feature>
<dbReference type="AlphaFoldDB" id="A0A8S3YJI3"/>
<organism evidence="2 3">
    <name type="scientific">Candidula unifasciata</name>
    <dbReference type="NCBI Taxonomy" id="100452"/>
    <lineage>
        <taxon>Eukaryota</taxon>
        <taxon>Metazoa</taxon>
        <taxon>Spiralia</taxon>
        <taxon>Lophotrochozoa</taxon>
        <taxon>Mollusca</taxon>
        <taxon>Gastropoda</taxon>
        <taxon>Heterobranchia</taxon>
        <taxon>Euthyneura</taxon>
        <taxon>Panpulmonata</taxon>
        <taxon>Eupulmonata</taxon>
        <taxon>Stylommatophora</taxon>
        <taxon>Helicina</taxon>
        <taxon>Helicoidea</taxon>
        <taxon>Geomitridae</taxon>
        <taxon>Candidula</taxon>
    </lineage>
</organism>
<dbReference type="Proteomes" id="UP000678393">
    <property type="component" value="Unassembled WGS sequence"/>
</dbReference>
<keyword evidence="3" id="KW-1185">Reference proteome</keyword>
<feature type="compositionally biased region" description="Polar residues" evidence="1">
    <location>
        <begin position="1"/>
        <end position="11"/>
    </location>
</feature>
<accession>A0A8S3YJI3</accession>
<protein>
    <submittedName>
        <fullName evidence="2">Uncharacterized protein</fullName>
    </submittedName>
</protein>
<evidence type="ECO:0000256" key="1">
    <source>
        <dbReference type="SAM" id="MobiDB-lite"/>
    </source>
</evidence>
<dbReference type="EMBL" id="CAJHNH020000154">
    <property type="protein sequence ID" value="CAG5115705.1"/>
    <property type="molecule type" value="Genomic_DNA"/>
</dbReference>
<sequence length="252" mass="28936">MPPNGTSTQATDDMGKGIQSPESECTPDSPETNTSSSGRSSPPLSQLNQAREKNEKLHDMQVKLMRKKNKWKLKKELLEEILAGMKHTESCLQETCKHIMKNNDLWADLDNDIFICNTNGQIENRLSETKYTTHLGNVKQEININHLNNNEEEVQDNPLHDFDLKTYLKYDVDAACLFDSHPFTTSPDARSYEYLSADTSDDNNKLPLSAHIEDYSDRKFDATYQVQQYRHRRVKRQQACIIKQKLETNIAG</sequence>
<proteinExistence type="predicted"/>
<reference evidence="2" key="1">
    <citation type="submission" date="2021-04" db="EMBL/GenBank/DDBJ databases">
        <authorList>
            <consortium name="Molecular Ecology Group"/>
        </authorList>
    </citation>
    <scope>NUCLEOTIDE SEQUENCE</scope>
</reference>
<evidence type="ECO:0000313" key="3">
    <source>
        <dbReference type="Proteomes" id="UP000678393"/>
    </source>
</evidence>
<feature type="compositionally biased region" description="Low complexity" evidence="1">
    <location>
        <begin position="29"/>
        <end position="45"/>
    </location>
</feature>
<comment type="caution">
    <text evidence="2">The sequence shown here is derived from an EMBL/GenBank/DDBJ whole genome shotgun (WGS) entry which is preliminary data.</text>
</comment>
<feature type="non-terminal residue" evidence="2">
    <location>
        <position position="252"/>
    </location>
</feature>
<name>A0A8S3YJI3_9EUPU</name>
<gene>
    <name evidence="2" type="ORF">CUNI_LOCUS1263</name>
</gene>